<dbReference type="PANTHER" id="PTHR11596:SF72">
    <property type="entry name" value="ALKALINE PHOSPHATASE"/>
    <property type="match status" value="1"/>
</dbReference>
<dbReference type="AlphaFoldDB" id="A0AAV8UEZ0"/>
<dbReference type="Pfam" id="PF00245">
    <property type="entry name" value="Alk_phosphatase"/>
    <property type="match status" value="1"/>
</dbReference>
<feature type="binding site" evidence="3">
    <location>
        <position position="433"/>
    </location>
    <ligand>
        <name>Mg(2+)</name>
        <dbReference type="ChEBI" id="CHEBI:18420"/>
    </ligand>
</feature>
<feature type="binding site" evidence="3">
    <location>
        <position position="636"/>
    </location>
    <ligand>
        <name>Zn(2+)</name>
        <dbReference type="ChEBI" id="CHEBI:29105"/>
        <label>2</label>
    </ligand>
</feature>
<protein>
    <recommendedName>
        <fullName evidence="1">alkaline phosphatase</fullName>
        <ecNumber evidence="1">3.1.3.1</ecNumber>
    </recommendedName>
</protein>
<dbReference type="InterPro" id="IPR001952">
    <property type="entry name" value="Alkaline_phosphatase"/>
</dbReference>
<comment type="caution">
    <text evidence="7">The sequence shown here is derived from an EMBL/GenBank/DDBJ whole genome shotgun (WGS) entry which is preliminary data.</text>
</comment>
<gene>
    <name evidence="7" type="ORF">NDN08_004902</name>
</gene>
<evidence type="ECO:0000256" key="3">
    <source>
        <dbReference type="PIRSR" id="PIRSR601952-2"/>
    </source>
</evidence>
<evidence type="ECO:0000313" key="8">
    <source>
        <dbReference type="Proteomes" id="UP001157974"/>
    </source>
</evidence>
<dbReference type="CDD" id="cd16012">
    <property type="entry name" value="ALP"/>
    <property type="match status" value="1"/>
</dbReference>
<dbReference type="PANTHER" id="PTHR11596">
    <property type="entry name" value="ALKALINE PHOSPHATASE"/>
    <property type="match status" value="1"/>
</dbReference>
<dbReference type="EC" id="3.1.3.1" evidence="1"/>
<feature type="binding site" evidence="3">
    <location>
        <position position="281"/>
    </location>
    <ligand>
        <name>Mg(2+)</name>
        <dbReference type="ChEBI" id="CHEBI:18420"/>
    </ligand>
</feature>
<feature type="binding site" evidence="3">
    <location>
        <position position="279"/>
    </location>
    <ligand>
        <name>Mg(2+)</name>
        <dbReference type="ChEBI" id="CHEBI:18420"/>
    </ligand>
</feature>
<evidence type="ECO:0000256" key="5">
    <source>
        <dbReference type="SAM" id="MobiDB-lite"/>
    </source>
</evidence>
<dbReference type="Proteomes" id="UP001157974">
    <property type="component" value="Unassembled WGS sequence"/>
</dbReference>
<feature type="active site" description="Phosphoserine intermediate" evidence="2">
    <location>
        <position position="218"/>
    </location>
</feature>
<keyword evidence="3" id="KW-0479">Metal-binding</keyword>
<feature type="region of interest" description="Disordered" evidence="5">
    <location>
        <begin position="390"/>
        <end position="409"/>
    </location>
</feature>
<keyword evidence="6" id="KW-0732">Signal</keyword>
<organism evidence="7 8">
    <name type="scientific">Rhodosorus marinus</name>
    <dbReference type="NCBI Taxonomy" id="101924"/>
    <lineage>
        <taxon>Eukaryota</taxon>
        <taxon>Rhodophyta</taxon>
        <taxon>Stylonematophyceae</taxon>
        <taxon>Stylonematales</taxon>
        <taxon>Stylonemataceae</taxon>
        <taxon>Rhodosorus</taxon>
    </lineage>
</organism>
<proteinExistence type="inferred from homology"/>
<dbReference type="InterPro" id="IPR017850">
    <property type="entry name" value="Alkaline_phosphatase_core_sf"/>
</dbReference>
<dbReference type="PRINTS" id="PR00113">
    <property type="entry name" value="ALKPHPHTASE"/>
</dbReference>
<feature type="binding site" evidence="3">
    <location>
        <position position="482"/>
    </location>
    <ligand>
        <name>Zn(2+)</name>
        <dbReference type="ChEBI" id="CHEBI:29105"/>
        <label>2</label>
    </ligand>
</feature>
<feature type="binding site" evidence="3">
    <location>
        <position position="169"/>
    </location>
    <ligand>
        <name>Mg(2+)</name>
        <dbReference type="ChEBI" id="CHEBI:18420"/>
    </ligand>
</feature>
<dbReference type="SUPFAM" id="SSF53649">
    <property type="entry name" value="Alkaline phosphatase-like"/>
    <property type="match status" value="1"/>
</dbReference>
<comment type="cofactor">
    <cofactor evidence="3">
        <name>Zn(2+)</name>
        <dbReference type="ChEBI" id="CHEBI:29105"/>
    </cofactor>
    <text evidence="3">Binds 2 Zn(2+) ions.</text>
</comment>
<evidence type="ECO:0000256" key="6">
    <source>
        <dbReference type="SAM" id="SignalP"/>
    </source>
</evidence>
<evidence type="ECO:0000256" key="1">
    <source>
        <dbReference type="ARBA" id="ARBA00012647"/>
    </source>
</evidence>
<name>A0AAV8UEZ0_9RHOD</name>
<feature type="binding site" evidence="3">
    <location>
        <position position="438"/>
    </location>
    <ligand>
        <name>Zn(2+)</name>
        <dbReference type="ChEBI" id="CHEBI:29105"/>
        <label>2</label>
    </ligand>
</feature>
<feature type="chain" id="PRO_5043485348" description="alkaline phosphatase" evidence="6">
    <location>
        <begin position="18"/>
        <end position="776"/>
    </location>
</feature>
<feature type="signal peptide" evidence="6">
    <location>
        <begin position="1"/>
        <end position="17"/>
    </location>
</feature>
<feature type="binding site" evidence="3">
    <location>
        <position position="442"/>
    </location>
    <ligand>
        <name>Zn(2+)</name>
        <dbReference type="ChEBI" id="CHEBI:29105"/>
        <label>2</label>
    </ligand>
</feature>
<comment type="similarity">
    <text evidence="4">Belongs to the alkaline phosphatase family.</text>
</comment>
<dbReference type="SMART" id="SM00098">
    <property type="entry name" value="alkPPc"/>
    <property type="match status" value="1"/>
</dbReference>
<dbReference type="Gene3D" id="3.40.720.10">
    <property type="entry name" value="Alkaline Phosphatase, subunit A"/>
    <property type="match status" value="1"/>
</dbReference>
<accession>A0AAV8UEZ0</accession>
<evidence type="ECO:0000256" key="4">
    <source>
        <dbReference type="RuleBase" id="RU003946"/>
    </source>
</evidence>
<evidence type="ECO:0000256" key="2">
    <source>
        <dbReference type="PIRSR" id="PIRSR601952-1"/>
    </source>
</evidence>
<keyword evidence="8" id="KW-1185">Reference proteome</keyword>
<evidence type="ECO:0000313" key="7">
    <source>
        <dbReference type="EMBL" id="KAJ8901040.1"/>
    </source>
</evidence>
<dbReference type="GO" id="GO:0046872">
    <property type="term" value="F:metal ion binding"/>
    <property type="evidence" value="ECO:0007669"/>
    <property type="project" value="UniProtKB-KW"/>
</dbReference>
<dbReference type="EMBL" id="JAMWBK010000012">
    <property type="protein sequence ID" value="KAJ8901040.1"/>
    <property type="molecule type" value="Genomic_DNA"/>
</dbReference>
<keyword evidence="3" id="KW-0460">Magnesium</keyword>
<comment type="cofactor">
    <cofactor evidence="3">
        <name>Mg(2+)</name>
        <dbReference type="ChEBI" id="CHEBI:18420"/>
    </cofactor>
    <text evidence="3">Binds 1 Mg(2+) ion.</text>
</comment>
<feature type="binding site" evidence="3">
    <location>
        <position position="481"/>
    </location>
    <ligand>
        <name>Zn(2+)</name>
        <dbReference type="ChEBI" id="CHEBI:29105"/>
        <label>2</label>
    </ligand>
</feature>
<keyword evidence="3" id="KW-0862">Zinc</keyword>
<reference evidence="7 8" key="1">
    <citation type="journal article" date="2023" name="Nat. Commun.">
        <title>Origin of minicircular mitochondrial genomes in red algae.</title>
        <authorList>
            <person name="Lee Y."/>
            <person name="Cho C.H."/>
            <person name="Lee Y.M."/>
            <person name="Park S.I."/>
            <person name="Yang J.H."/>
            <person name="West J.A."/>
            <person name="Bhattacharya D."/>
            <person name="Yoon H.S."/>
        </authorList>
    </citation>
    <scope>NUCLEOTIDE SEQUENCE [LARGE SCALE GENOMIC DNA]</scope>
    <source>
        <strain evidence="7 8">CCMP1338</strain>
        <tissue evidence="7">Whole cell</tissue>
    </source>
</reference>
<dbReference type="GO" id="GO:0004035">
    <property type="term" value="F:alkaline phosphatase activity"/>
    <property type="evidence" value="ECO:0007669"/>
    <property type="project" value="UniProtKB-EC"/>
</dbReference>
<feature type="binding site" evidence="3">
    <location>
        <position position="169"/>
    </location>
    <ligand>
        <name>Zn(2+)</name>
        <dbReference type="ChEBI" id="CHEBI:29105"/>
        <label>2</label>
    </ligand>
</feature>
<sequence length="776" mass="85331">MDLKVLVVAVLFSMAVSLQEPSQRHFGCVMDSDVCIYPINAAEFQCETVFDFEVEYHVKQGEDASMEDIEVVFTVMATGEEYSVGEFFPGVNGRERRWTLEVRDSVVDDTSELYDVVAVKYDNVKIGSKFGKGDIKTTVTTPTSVSSIMWNVHHPTKRVAKNVILMIGDGMNINMVSAARLLSRGMADGKYKDLLNMQSLPHFGLVNPAGVDSIITDSANSASAYNTGFKSSVNAFGVFVDSNTDDDVSLEHPKVELLAEHVKSMGMSVGVVTTAEVQDATPAAVFSHNRNRRASAETTRQGIEGCPTCRFPVMPDVLMGGGGKYFMPSSSHDGSDMFKAYEDAGYNVTYTKGQMKRAAKNKKTKKLLNISHAGDMNVWLDRNVYKKNLYDKSNSPNPEKVKDGRGQPNLDEMVDSALQVLSRNENGFYLMIEAGSIDKMAHQLDTHRLIADAIELDNTVGKVKDWIQKNGDDTLLIVTADHGHGWDVYGTVDTKVWKEADAGCKENSDYTNYQKDVQCGAKSYKFYFASDVASPVRELSLAKRKAIGSYRSGAGYPDYEDKDGDGFPDNWDVRTVLAAGANNFPDHTVNYRVGETKKTPAKFSDEVGMYLNNPEDDKDGIFIGGNLNPSDSKAVHSICDVGIFAYGPGADGVKFNQDNTHVFHLMAEALGVGTNGVKMPKEEMIPKAIERCINEIDECHCVKSSEKCLKPIRPFSGLCELKECAKSKCVCAPNAGGFVAKNTPVCKKHSVQYFKKVAGRNSEGIPCRRVKTHMPQ</sequence>